<evidence type="ECO:0000313" key="1">
    <source>
        <dbReference type="EMBL" id="KAJ2968567.1"/>
    </source>
</evidence>
<evidence type="ECO:0000313" key="2">
    <source>
        <dbReference type="Proteomes" id="UP001143856"/>
    </source>
</evidence>
<comment type="caution">
    <text evidence="1">The sequence shown here is derived from an EMBL/GenBank/DDBJ whole genome shotgun (WGS) entry which is preliminary data.</text>
</comment>
<keyword evidence="2" id="KW-1185">Reference proteome</keyword>
<gene>
    <name evidence="1" type="ORF">NUW58_g10195</name>
</gene>
<name>A0ACC1MPG9_9PEZI</name>
<dbReference type="EMBL" id="JAPDGR010004291">
    <property type="protein sequence ID" value="KAJ2968567.1"/>
    <property type="molecule type" value="Genomic_DNA"/>
</dbReference>
<sequence length="354" mass="38523">MAKAEEERRKQEEEKTRQETLRLEQRRIEQDILRTSLDRGIPPPMIPVVFAGMSGGTLSQATLELVQQFLPLPQQSHHAQILPAQGPMSPGHRRDSQQYGSYAGSAGVPPTPGSVAGTQAGFVPYQGPGSPTRARAHTISIGSAPARQLGALGSSALPRLSTGEGISGPPHAPHTTTQQQPPPPPQQGTAAQQETQSTQGLYFHYWQPPTSNASSSQQAASSGSSKSKKTTNRRFVWLMLLLVKLVIRQKSEKQRDHNTPFPHRANGGRGLLALVRSLVLQCCRIHRQVAGGVTRAREAIFLHTAQPAVAGVSLSHHMGGFPQEWEPRSSAQREKRHSPSRTSNHEAVIQFRPC</sequence>
<protein>
    <submittedName>
        <fullName evidence="1">Uncharacterized protein</fullName>
    </submittedName>
</protein>
<dbReference type="Proteomes" id="UP001143856">
    <property type="component" value="Unassembled WGS sequence"/>
</dbReference>
<proteinExistence type="predicted"/>
<organism evidence="1 2">
    <name type="scientific">Xylaria curta</name>
    <dbReference type="NCBI Taxonomy" id="42375"/>
    <lineage>
        <taxon>Eukaryota</taxon>
        <taxon>Fungi</taxon>
        <taxon>Dikarya</taxon>
        <taxon>Ascomycota</taxon>
        <taxon>Pezizomycotina</taxon>
        <taxon>Sordariomycetes</taxon>
        <taxon>Xylariomycetidae</taxon>
        <taxon>Xylariales</taxon>
        <taxon>Xylariaceae</taxon>
        <taxon>Xylaria</taxon>
    </lineage>
</organism>
<accession>A0ACC1MPG9</accession>
<reference evidence="1" key="1">
    <citation type="submission" date="2022-10" db="EMBL/GenBank/DDBJ databases">
        <title>Genome Sequence of Xylaria curta.</title>
        <authorList>
            <person name="Buettner E."/>
        </authorList>
    </citation>
    <scope>NUCLEOTIDE SEQUENCE</scope>
    <source>
        <strain evidence="1">Babe10</strain>
    </source>
</reference>